<feature type="compositionally biased region" description="Low complexity" evidence="21">
    <location>
        <begin position="251"/>
        <end position="268"/>
    </location>
</feature>
<evidence type="ECO:0000256" key="6">
    <source>
        <dbReference type="ARBA" id="ARBA00022454"/>
    </source>
</evidence>
<dbReference type="GO" id="GO:0005876">
    <property type="term" value="C:spindle microtubule"/>
    <property type="evidence" value="ECO:0007669"/>
    <property type="project" value="TreeGrafter"/>
</dbReference>
<dbReference type="Ensembl" id="ENSSSUT00005001381.1">
    <property type="protein sequence ID" value="ENSSSUP00005001159.1"/>
    <property type="gene ID" value="ENSSSUG00005000743.1"/>
</dbReference>
<reference evidence="23 24" key="1">
    <citation type="submission" date="2019-05" db="EMBL/GenBank/DDBJ databases">
        <title>A Chromosome-scale Meerkat (S. suricatta) Genome Assembly.</title>
        <authorList>
            <person name="Dudchenko O."/>
            <person name="Lieberman Aiden E."/>
            <person name="Tung J."/>
            <person name="Barreiro L.B."/>
            <person name="Clutton-Brock T.H."/>
        </authorList>
    </citation>
    <scope>NUCLEOTIDE SEQUENCE [LARGE SCALE GENOMIC DNA]</scope>
</reference>
<dbReference type="FunFam" id="1.25.10.10:FF:000005">
    <property type="entry name" value="CLIP-associating protein 1 isoform 2"/>
    <property type="match status" value="1"/>
</dbReference>
<dbReference type="GO" id="GO:0090307">
    <property type="term" value="P:mitotic spindle assembly"/>
    <property type="evidence" value="ECO:0007669"/>
    <property type="project" value="TreeGrafter"/>
</dbReference>
<feature type="region of interest" description="Disordered" evidence="21">
    <location>
        <begin position="612"/>
        <end position="800"/>
    </location>
</feature>
<reference evidence="23" key="2">
    <citation type="submission" date="2025-08" db="UniProtKB">
        <authorList>
            <consortium name="Ensembl"/>
        </authorList>
    </citation>
    <scope>IDENTIFICATION</scope>
</reference>
<keyword evidence="7" id="KW-0963">Cytoplasm</keyword>
<dbReference type="InterPro" id="IPR048491">
    <property type="entry name" value="XMAP215_CLASP_TOG"/>
</dbReference>
<evidence type="ECO:0000256" key="2">
    <source>
        <dbReference type="ARBA" id="ARBA00004300"/>
    </source>
</evidence>
<evidence type="ECO:0000256" key="7">
    <source>
        <dbReference type="ARBA" id="ARBA00022490"/>
    </source>
</evidence>
<comment type="function">
    <text evidence="17">Microtubule plus-end tracking protein that promotes the stabilization of dynamic microtubules. Involved in the nucleation of noncentrosomal microtubules originating from the trans-Golgi network (TGN). Required for the polarization of the cytoplasmic microtubule arrays in migrating cells towards the leading edge of the cell. May act at the cell cortex to enhance the frequency of rescue of depolymerizing microtubules by attaching their plus-ends to cortical platforms composed of ERC1 and PHLDB2. This cortical microtubule stabilizing activity is regulated at least in part by phosphatidylinositol 3-kinase signaling. Also performs a similar stabilizing function at the kinetochore which is essential for the bipolar alignment of chromosomes on the mitotic spindle.</text>
</comment>
<dbReference type="OMA" id="KMRHNWL"/>
<dbReference type="GO" id="GO:0051301">
    <property type="term" value="P:cell division"/>
    <property type="evidence" value="ECO:0007669"/>
    <property type="project" value="UniProtKB-KW"/>
</dbReference>
<keyword evidence="10" id="KW-0677">Repeat</keyword>
<feature type="domain" description="TOG" evidence="22">
    <location>
        <begin position="1"/>
        <end position="232"/>
    </location>
</feature>
<feature type="compositionally biased region" description="Polar residues" evidence="21">
    <location>
        <begin position="740"/>
        <end position="749"/>
    </location>
</feature>
<feature type="domain" description="TOG" evidence="22">
    <location>
        <begin position="873"/>
        <end position="1110"/>
    </location>
</feature>
<dbReference type="InterPro" id="IPR024395">
    <property type="entry name" value="CLASP_N_dom"/>
</dbReference>
<feature type="compositionally biased region" description="Gly residues" evidence="21">
    <location>
        <begin position="709"/>
        <end position="721"/>
    </location>
</feature>
<feature type="compositionally biased region" description="Polar residues" evidence="21">
    <location>
        <begin position="1105"/>
        <end position="1120"/>
    </location>
</feature>
<keyword evidence="16" id="KW-0137">Centromere</keyword>
<evidence type="ECO:0000256" key="19">
    <source>
        <dbReference type="ARBA" id="ARBA00083433"/>
    </source>
</evidence>
<dbReference type="GO" id="GO:0008017">
    <property type="term" value="F:microtubule binding"/>
    <property type="evidence" value="ECO:0007669"/>
    <property type="project" value="UniProtKB-ARBA"/>
</dbReference>
<dbReference type="PROSITE" id="PS50077">
    <property type="entry name" value="HEAT_REPEAT"/>
    <property type="match status" value="1"/>
</dbReference>
<dbReference type="GO" id="GO:0040001">
    <property type="term" value="P:establishment of mitotic spindle localization"/>
    <property type="evidence" value="ECO:0007669"/>
    <property type="project" value="TreeGrafter"/>
</dbReference>
<name>A0A673SWG4_SURSU</name>
<dbReference type="GO" id="GO:0072686">
    <property type="term" value="C:mitotic spindle"/>
    <property type="evidence" value="ECO:0007669"/>
    <property type="project" value="TreeGrafter"/>
</dbReference>
<evidence type="ECO:0000259" key="22">
    <source>
        <dbReference type="SMART" id="SM01349"/>
    </source>
</evidence>
<comment type="similarity">
    <text evidence="5">Belongs to the CLASP family.</text>
</comment>
<feature type="region of interest" description="Disordered" evidence="21">
    <location>
        <begin position="1158"/>
        <end position="1180"/>
    </location>
</feature>
<keyword evidence="24" id="KW-1185">Reference proteome</keyword>
<dbReference type="InterPro" id="IPR034085">
    <property type="entry name" value="TOG"/>
</dbReference>
<dbReference type="Pfam" id="PF21040">
    <property type="entry name" value="CEP104-like_TOG"/>
    <property type="match status" value="1"/>
</dbReference>
<feature type="compositionally biased region" description="Polar residues" evidence="21">
    <location>
        <begin position="661"/>
        <end position="674"/>
    </location>
</feature>
<feature type="domain" description="TOG" evidence="22">
    <location>
        <begin position="1313"/>
        <end position="1551"/>
    </location>
</feature>
<dbReference type="InterPro" id="IPR011989">
    <property type="entry name" value="ARM-like"/>
</dbReference>
<feature type="region of interest" description="Disordered" evidence="21">
    <location>
        <begin position="1268"/>
        <end position="1292"/>
    </location>
</feature>
<keyword evidence="15" id="KW-0131">Cell cycle</keyword>
<dbReference type="PANTHER" id="PTHR21567">
    <property type="entry name" value="CLASP"/>
    <property type="match status" value="1"/>
</dbReference>
<evidence type="ECO:0000256" key="12">
    <source>
        <dbReference type="ARBA" id="ARBA00022838"/>
    </source>
</evidence>
<dbReference type="GO" id="GO:0043515">
    <property type="term" value="F:kinetochore binding"/>
    <property type="evidence" value="ECO:0007669"/>
    <property type="project" value="TreeGrafter"/>
</dbReference>
<protein>
    <recommendedName>
        <fullName evidence="18">CLIP-associating protein 1</fullName>
    </recommendedName>
    <alternativeName>
        <fullName evidence="19">Cytoplasmic linker-associated protein 1</fullName>
    </alternativeName>
</protein>
<evidence type="ECO:0000313" key="24">
    <source>
        <dbReference type="Proteomes" id="UP000472268"/>
    </source>
</evidence>
<feature type="compositionally biased region" description="Basic and acidic residues" evidence="21">
    <location>
        <begin position="1223"/>
        <end position="1239"/>
    </location>
</feature>
<sequence>MEPRMESCLAQVLQKDVGKRLQVGQELIDYFSDKQKSADLEHDQTMLDKLVDGLATSWVNSSNYKVVLLGMDILSALVTRLQDRFKAQIGTVLPSLIDRLGDAKDSVREQDQTLLLKIMDQAANPQYVWDRMLGGFKHKNFRTREGTCLCLVATLNASGAHTLTLSKIVPHICNLLGDPNSQVRDAAINSLVEIYRHVGERVRADLSKKGLPQSRLNVIFTKFDEVQKSGNMIQSANDKNFDDEDSVDGNRPSSASSTSSKAPPSSRRNVGMGTTRRLGSSTLGSKSSAAKEGAGAVDEEDFIKAFDDVPVVQIYSSRDLEESINKIREILSDDKHDWEQRVNALKKIRSLLLAGAAEYDNFFQHLRLLDGAFKLSAKDLRSQVVREACITLGHLSSVLGNKFDHGAEAIMPTIFNLIPNSAKIMATSGVVAVRLIIRHTHIPRLIPVITSNCTSKSVAVRRRCFEFLDLLLQEWQTHSLERHISVLAETIKKGIHDADSEARIEARKCYWGFHSHFSREAEHLYHSLESSYQKALQSHLKNSDSIVSLPQSDRSSSSSQESLNRPLSAKRSPTGSTTSRGSTVSTKSVSTTGSLQRSRSDIDVNAAASAKSKVSSASGATPFSSAAALPPGSYASLESRHVREDMESVGHDSGRIRTRRQSSGSTTNVATTPDNRGRSRAKVVSQSQRSRSANPAGAGSRSSSPGKLLGSGYGGLAGGSSRGPPVTPSSEKRSKIPRSQGCSRETSPNRIGLARSSRIPRPSMSQGCSRNTSCESSRDTSPARGFPPLDRFGLGQAGRVPGSVNAMRVLSTSTDLEAAVADALLLGDSRSKKKPVRRRYEPYGMYSDDDANSDASSVCSERSYGSRNGGIPHYLRQTEDVAEVLNHCASSNWSERKEGLLGLQNLLKSQRTLSRVELKRLCEIFTRMFADPHSKVFSMFLETLVDFIIIHKDDLQDWLFVLLTQLLKKMGADLLGSVQAKVQKALDVTRDSFPFDQQFNILMRFIVDQTQTPNLKVKVAILKYIESLARQMDPTDFVNSSETRLAVSRIITWTTEPKSSDVRKAAQIVLISLFELNTPEFTMLLGALPKTFQDGATKLLHNHLKNSSNTSVGSPSNTIGRTPSRHTSSRTSPLTSPTNCSHGGLSPSRLWGWSADGLSKHPPPFSQPNSIPTAPSHKTLRRSYSPSMLEYDTENLNSEEIYSSLRGVTEAIEKFSFRSQEDLNEPIKRDGKKDSDIVSRDGGVSSPATEGRGGSDVVEGGRTALDNKTSLLNTQPPRTFPGPRVRDYSPYPYSDTISTYDKTALKEAVFDDDMEQLRDVPIDHSDLVADLLKELSNHNERVEERKGALLELLKITREDSLGVWEEHFKTVLLLLLETLGDKDHSIRALALRVLREILRNQPARFKNYAELTIMKTLEAHKDSHKEVVRAAEEAASTLASSIHPEQCIKVLCPIIQTADYPINLAAIKMQTKVVERIAKESLLQLLADIIPGLLQGYDNTESSVRKASVFCLVAIYSVIGEELKPHLAQLTGSKMKLLNLYIKRAQTTNSNSSSSSDVSTHS</sequence>
<dbReference type="GO" id="GO:0005881">
    <property type="term" value="C:cytoplasmic microtubule"/>
    <property type="evidence" value="ECO:0007669"/>
    <property type="project" value="TreeGrafter"/>
</dbReference>
<feature type="compositionally biased region" description="Low complexity" evidence="21">
    <location>
        <begin position="1129"/>
        <end position="1138"/>
    </location>
</feature>
<feature type="region of interest" description="Disordered" evidence="21">
    <location>
        <begin position="543"/>
        <end position="600"/>
    </location>
</feature>
<evidence type="ECO:0000256" key="16">
    <source>
        <dbReference type="ARBA" id="ARBA00023328"/>
    </source>
</evidence>
<evidence type="ECO:0000256" key="21">
    <source>
        <dbReference type="SAM" id="MobiDB-lite"/>
    </source>
</evidence>
<dbReference type="GO" id="GO:0045180">
    <property type="term" value="C:basal cortex"/>
    <property type="evidence" value="ECO:0007669"/>
    <property type="project" value="TreeGrafter"/>
</dbReference>
<keyword evidence="11" id="KW-0498">Mitosis</keyword>
<dbReference type="Gene3D" id="1.25.10.10">
    <property type="entry name" value="Leucine-rich Repeat Variant"/>
    <property type="match status" value="4"/>
</dbReference>
<dbReference type="Pfam" id="PF21041">
    <property type="entry name" value="XMAP215_CLASP_TOG"/>
    <property type="match status" value="1"/>
</dbReference>
<evidence type="ECO:0000256" key="11">
    <source>
        <dbReference type="ARBA" id="ARBA00022776"/>
    </source>
</evidence>
<dbReference type="Proteomes" id="UP000472268">
    <property type="component" value="Chromosome 3"/>
</dbReference>
<feature type="compositionally biased region" description="Low complexity" evidence="21">
    <location>
        <begin position="689"/>
        <end position="708"/>
    </location>
</feature>
<evidence type="ECO:0000256" key="14">
    <source>
        <dbReference type="ARBA" id="ARBA00023212"/>
    </source>
</evidence>
<feature type="region of interest" description="Disordered" evidence="21">
    <location>
        <begin position="1223"/>
        <end position="1256"/>
    </location>
</feature>
<dbReference type="GO" id="GO:0000776">
    <property type="term" value="C:kinetochore"/>
    <property type="evidence" value="ECO:0007669"/>
    <property type="project" value="UniProtKB-KW"/>
</dbReference>
<keyword evidence="14" id="KW-0206">Cytoskeleton</keyword>
<dbReference type="FunFam" id="1.25.10.10:FF:000031">
    <property type="entry name" value="CLIP-associating protein 1 isoform 2"/>
    <property type="match status" value="1"/>
</dbReference>
<feature type="compositionally biased region" description="Low complexity" evidence="21">
    <location>
        <begin position="548"/>
        <end position="594"/>
    </location>
</feature>
<evidence type="ECO:0000256" key="17">
    <source>
        <dbReference type="ARBA" id="ARBA00055763"/>
    </source>
</evidence>
<evidence type="ECO:0000256" key="9">
    <source>
        <dbReference type="ARBA" id="ARBA00022701"/>
    </source>
</evidence>
<feature type="compositionally biased region" description="Basic and acidic residues" evidence="21">
    <location>
        <begin position="638"/>
        <end position="655"/>
    </location>
</feature>
<keyword evidence="8" id="KW-0132">Cell division</keyword>
<dbReference type="FunFam" id="1.25.10.10:FF:000006">
    <property type="entry name" value="CLIP-associating protein 1 isoform 2"/>
    <property type="match status" value="1"/>
</dbReference>
<evidence type="ECO:0000256" key="1">
    <source>
        <dbReference type="ARBA" id="ARBA00004186"/>
    </source>
</evidence>
<dbReference type="GO" id="GO:0030010">
    <property type="term" value="P:establishment of cell polarity"/>
    <property type="evidence" value="ECO:0007669"/>
    <property type="project" value="UniProtKB-ARBA"/>
</dbReference>
<feature type="compositionally biased region" description="Polar residues" evidence="21">
    <location>
        <begin position="1268"/>
        <end position="1277"/>
    </location>
</feature>
<keyword evidence="13" id="KW-0333">Golgi apparatus</keyword>
<accession>A0A673SWG4</accession>
<evidence type="ECO:0000256" key="3">
    <source>
        <dbReference type="ARBA" id="ARBA00004601"/>
    </source>
</evidence>
<evidence type="ECO:0000256" key="10">
    <source>
        <dbReference type="ARBA" id="ARBA00022737"/>
    </source>
</evidence>
<dbReference type="GO" id="GO:0005794">
    <property type="term" value="C:Golgi apparatus"/>
    <property type="evidence" value="ECO:0007669"/>
    <property type="project" value="UniProtKB-SubCell"/>
</dbReference>
<evidence type="ECO:0000256" key="13">
    <source>
        <dbReference type="ARBA" id="ARBA00023034"/>
    </source>
</evidence>
<dbReference type="SMART" id="SM01349">
    <property type="entry name" value="TOG"/>
    <property type="match status" value="4"/>
</dbReference>
<dbReference type="InterPro" id="IPR057546">
    <property type="entry name" value="HEAT_GCN1"/>
</dbReference>
<dbReference type="GO" id="GO:0007026">
    <property type="term" value="P:negative regulation of microtubule depolymerization"/>
    <property type="evidence" value="ECO:0007669"/>
    <property type="project" value="UniProtKB-ARBA"/>
</dbReference>
<dbReference type="PANTHER" id="PTHR21567:SF28">
    <property type="entry name" value="CLIP-ASSOCIATING PROTEIN 1"/>
    <property type="match status" value="1"/>
</dbReference>
<feature type="region of interest" description="Disordered" evidence="21">
    <location>
        <begin position="1103"/>
        <end position="1143"/>
    </location>
</feature>
<evidence type="ECO:0000256" key="8">
    <source>
        <dbReference type="ARBA" id="ARBA00022618"/>
    </source>
</evidence>
<keyword evidence="12" id="KW-0995">Kinetochore</keyword>
<feature type="region of interest" description="Disordered" evidence="21">
    <location>
        <begin position="235"/>
        <end position="292"/>
    </location>
</feature>
<evidence type="ECO:0000256" key="18">
    <source>
        <dbReference type="ARBA" id="ARBA00071710"/>
    </source>
</evidence>
<dbReference type="FunFam" id="1.25.10.10:FF:000001">
    <property type="entry name" value="CLIP-associating protein 1 isoform 2"/>
    <property type="match status" value="1"/>
</dbReference>
<evidence type="ECO:0000313" key="23">
    <source>
        <dbReference type="Ensembl" id="ENSSSUP00005001159.1"/>
    </source>
</evidence>
<dbReference type="SUPFAM" id="SSF48371">
    <property type="entry name" value="ARM repeat"/>
    <property type="match status" value="2"/>
</dbReference>
<dbReference type="GO" id="GO:0005813">
    <property type="term" value="C:centrosome"/>
    <property type="evidence" value="ECO:0007669"/>
    <property type="project" value="UniProtKB-SubCell"/>
</dbReference>
<organism evidence="23 24">
    <name type="scientific">Suricata suricatta</name>
    <name type="common">Meerkat</name>
    <dbReference type="NCBI Taxonomy" id="37032"/>
    <lineage>
        <taxon>Eukaryota</taxon>
        <taxon>Metazoa</taxon>
        <taxon>Chordata</taxon>
        <taxon>Craniata</taxon>
        <taxon>Vertebrata</taxon>
        <taxon>Euteleostomi</taxon>
        <taxon>Mammalia</taxon>
        <taxon>Eutheria</taxon>
        <taxon>Laurasiatheria</taxon>
        <taxon>Carnivora</taxon>
        <taxon>Feliformia</taxon>
        <taxon>Herpestidae</taxon>
        <taxon>Suricata</taxon>
    </lineage>
</organism>
<feature type="repeat" description="HEAT" evidence="20">
    <location>
        <begin position="168"/>
        <end position="206"/>
    </location>
</feature>
<evidence type="ECO:0000256" key="4">
    <source>
        <dbReference type="ARBA" id="ARBA00004629"/>
    </source>
</evidence>
<dbReference type="Pfam" id="PF23271">
    <property type="entry name" value="HEAT_GCN1"/>
    <property type="match status" value="1"/>
</dbReference>
<keyword evidence="9" id="KW-0493">Microtubule</keyword>
<comment type="subcellular location">
    <subcellularLocation>
        <location evidence="4">Chromosome</location>
        <location evidence="4">Centromere</location>
        <location evidence="4">Kinetochore</location>
    </subcellularLocation>
    <subcellularLocation>
        <location evidence="2">Cytoplasm</location>
        <location evidence="2">Cytoskeleton</location>
        <location evidence="2">Microtubule organizing center</location>
        <location evidence="2">Centrosome</location>
    </subcellularLocation>
    <subcellularLocation>
        <location evidence="1">Cytoplasm</location>
        <location evidence="1">Cytoskeleton</location>
        <location evidence="1">Spindle</location>
    </subcellularLocation>
    <subcellularLocation>
        <location evidence="3">Golgi apparatus</location>
        <location evidence="3">trans-Golgi network</location>
    </subcellularLocation>
</comment>
<reference evidence="23" key="3">
    <citation type="submission" date="2025-09" db="UniProtKB">
        <authorList>
            <consortium name="Ensembl"/>
        </authorList>
    </citation>
    <scope>IDENTIFICATION</scope>
</reference>
<evidence type="ECO:0000256" key="20">
    <source>
        <dbReference type="PROSITE-ProRule" id="PRU00103"/>
    </source>
</evidence>
<feature type="domain" description="TOG" evidence="22">
    <location>
        <begin position="319"/>
        <end position="551"/>
    </location>
</feature>
<dbReference type="Pfam" id="PF12348">
    <property type="entry name" value="CLASP_N"/>
    <property type="match status" value="1"/>
</dbReference>
<gene>
    <name evidence="23" type="primary">CLASP1</name>
</gene>
<feature type="compositionally biased region" description="Polar residues" evidence="21">
    <location>
        <begin position="763"/>
        <end position="775"/>
    </location>
</feature>
<keyword evidence="6" id="KW-0158">Chromosome</keyword>
<evidence type="ECO:0000256" key="5">
    <source>
        <dbReference type="ARBA" id="ARBA00009549"/>
    </source>
</evidence>
<dbReference type="InterPro" id="IPR021133">
    <property type="entry name" value="HEAT_type_2"/>
</dbReference>
<evidence type="ECO:0000256" key="15">
    <source>
        <dbReference type="ARBA" id="ARBA00023306"/>
    </source>
</evidence>
<dbReference type="InterPro" id="IPR016024">
    <property type="entry name" value="ARM-type_fold"/>
</dbReference>
<proteinExistence type="inferred from homology"/>